<feature type="region of interest" description="Disordered" evidence="2">
    <location>
        <begin position="1"/>
        <end position="58"/>
    </location>
</feature>
<feature type="region of interest" description="Disordered" evidence="2">
    <location>
        <begin position="119"/>
        <end position="154"/>
    </location>
</feature>
<feature type="compositionally biased region" description="Polar residues" evidence="2">
    <location>
        <begin position="133"/>
        <end position="143"/>
    </location>
</feature>
<evidence type="ECO:0000256" key="2">
    <source>
        <dbReference type="SAM" id="MobiDB-lite"/>
    </source>
</evidence>
<evidence type="ECO:0000256" key="1">
    <source>
        <dbReference type="SAM" id="Coils"/>
    </source>
</evidence>
<dbReference type="VEuPathDB" id="VectorBase:AMEM016315"/>
<dbReference type="AlphaFoldDB" id="A0A182VK35"/>
<proteinExistence type="predicted"/>
<feature type="coiled-coil region" evidence="1">
    <location>
        <begin position="58"/>
        <end position="96"/>
    </location>
</feature>
<evidence type="ECO:0000313" key="4">
    <source>
        <dbReference type="Proteomes" id="UP000075903"/>
    </source>
</evidence>
<dbReference type="EnsemblMetazoa" id="AMEM016315-RA">
    <property type="protein sequence ID" value="AMEM016315-PA"/>
    <property type="gene ID" value="AMEM016315"/>
</dbReference>
<accession>A0A182VK35</accession>
<feature type="compositionally biased region" description="Basic and acidic residues" evidence="2">
    <location>
        <begin position="20"/>
        <end position="45"/>
    </location>
</feature>
<reference evidence="3" key="1">
    <citation type="submission" date="2020-05" db="UniProtKB">
        <authorList>
            <consortium name="EnsemblMetazoa"/>
        </authorList>
    </citation>
    <scope>IDENTIFICATION</scope>
    <source>
        <strain evidence="3">MAF</strain>
    </source>
</reference>
<protein>
    <submittedName>
        <fullName evidence="3">Uncharacterized protein</fullName>
    </submittedName>
</protein>
<dbReference type="Proteomes" id="UP000075903">
    <property type="component" value="Unassembled WGS sequence"/>
</dbReference>
<name>A0A182VK35_ANOME</name>
<dbReference type="VEuPathDB" id="VectorBase:AMEM21_003364"/>
<evidence type="ECO:0000313" key="3">
    <source>
        <dbReference type="EnsemblMetazoa" id="AMEM016315-PA"/>
    </source>
</evidence>
<keyword evidence="1" id="KW-0175">Coiled coil</keyword>
<sequence>MDAGANQDASCEVIESQQQHTEETPRNSPERRESGGENTAWKDESASQPAVLPRDLEVRRKRLEIRKKQFELEKTRQELELELLELELEEEISDRNTRVSDYVEKTEVWLHDTKRVGKTATVQRDGGERLGHSPSTPAGSKSATAGAMRVAAAPSREECAIASASRG</sequence>
<keyword evidence="4" id="KW-1185">Reference proteome</keyword>
<organism evidence="3 4">
    <name type="scientific">Anopheles merus</name>
    <name type="common">Mosquito</name>
    <dbReference type="NCBI Taxonomy" id="30066"/>
    <lineage>
        <taxon>Eukaryota</taxon>
        <taxon>Metazoa</taxon>
        <taxon>Ecdysozoa</taxon>
        <taxon>Arthropoda</taxon>
        <taxon>Hexapoda</taxon>
        <taxon>Insecta</taxon>
        <taxon>Pterygota</taxon>
        <taxon>Neoptera</taxon>
        <taxon>Endopterygota</taxon>
        <taxon>Diptera</taxon>
        <taxon>Nematocera</taxon>
        <taxon>Culicoidea</taxon>
        <taxon>Culicidae</taxon>
        <taxon>Anophelinae</taxon>
        <taxon>Anopheles</taxon>
    </lineage>
</organism>